<dbReference type="KEGG" id="psty:BFS30_04660"/>
<proteinExistence type="predicted"/>
<evidence type="ECO:0008006" key="3">
    <source>
        <dbReference type="Google" id="ProtNLM"/>
    </source>
</evidence>
<organism evidence="1 2">
    <name type="scientific">Pedobacter steynii</name>
    <dbReference type="NCBI Taxonomy" id="430522"/>
    <lineage>
        <taxon>Bacteria</taxon>
        <taxon>Pseudomonadati</taxon>
        <taxon>Bacteroidota</taxon>
        <taxon>Sphingobacteriia</taxon>
        <taxon>Sphingobacteriales</taxon>
        <taxon>Sphingobacteriaceae</taxon>
        <taxon>Pedobacter</taxon>
    </lineage>
</organism>
<dbReference type="InterPro" id="IPR002481">
    <property type="entry name" value="FUR"/>
</dbReference>
<dbReference type="Proteomes" id="UP000094313">
    <property type="component" value="Chromosome"/>
</dbReference>
<gene>
    <name evidence="1" type="ORF">BFS30_04660</name>
</gene>
<dbReference type="Gene3D" id="1.10.10.10">
    <property type="entry name" value="Winged helix-like DNA-binding domain superfamily/Winged helix DNA-binding domain"/>
    <property type="match status" value="1"/>
</dbReference>
<dbReference type="GO" id="GO:0003700">
    <property type="term" value="F:DNA-binding transcription factor activity"/>
    <property type="evidence" value="ECO:0007669"/>
    <property type="project" value="InterPro"/>
</dbReference>
<keyword evidence="2" id="KW-1185">Reference proteome</keyword>
<evidence type="ECO:0000313" key="1">
    <source>
        <dbReference type="EMBL" id="AOM76506.1"/>
    </source>
</evidence>
<dbReference type="Pfam" id="PF01475">
    <property type="entry name" value="FUR"/>
    <property type="match status" value="1"/>
</dbReference>
<evidence type="ECO:0000313" key="2">
    <source>
        <dbReference type="Proteomes" id="UP000094313"/>
    </source>
</evidence>
<dbReference type="OrthoDB" id="767620at2"/>
<reference evidence="1 2" key="1">
    <citation type="submission" date="2016-08" db="EMBL/GenBank/DDBJ databases">
        <authorList>
            <person name="Seilhamer J.J."/>
        </authorList>
    </citation>
    <scope>NUCLEOTIDE SEQUENCE [LARGE SCALE GENOMIC DNA]</scope>
    <source>
        <strain evidence="1 2">DX4</strain>
    </source>
</reference>
<protein>
    <recommendedName>
        <fullName evidence="3">Ferric uptake regulator family protein</fullName>
    </recommendedName>
</protein>
<dbReference type="EMBL" id="CP017141">
    <property type="protein sequence ID" value="AOM76506.1"/>
    <property type="molecule type" value="Genomic_DNA"/>
</dbReference>
<dbReference type="SUPFAM" id="SSF46785">
    <property type="entry name" value="Winged helix' DNA-binding domain"/>
    <property type="match status" value="1"/>
</dbReference>
<sequence>MIIVCIRAYQIMNKEPLNLPEEKAIVEQKDYAVNKLEEVFLRAREAKRSYLTPFDRLLLEFLYTEQVMITTEELWMALKREGVKISIATVQLCLNRFHRCGILEKQRLEGEKKHRYHFILSFSS</sequence>
<dbReference type="RefSeq" id="WP_069378202.1">
    <property type="nucleotide sequence ID" value="NZ_CP017141.1"/>
</dbReference>
<dbReference type="InterPro" id="IPR036390">
    <property type="entry name" value="WH_DNA-bd_sf"/>
</dbReference>
<dbReference type="AlphaFoldDB" id="A0A1D7QCT6"/>
<accession>A0A1D7QCT6</accession>
<dbReference type="InterPro" id="IPR036388">
    <property type="entry name" value="WH-like_DNA-bd_sf"/>
</dbReference>
<name>A0A1D7QCT6_9SPHI</name>